<feature type="region of interest" description="Disordered" evidence="1">
    <location>
        <begin position="35"/>
        <end position="67"/>
    </location>
</feature>
<feature type="compositionally biased region" description="Basic residues" evidence="1">
    <location>
        <begin position="45"/>
        <end position="67"/>
    </location>
</feature>
<dbReference type="AlphaFoldDB" id="A0AAV4T9R7"/>
<gene>
    <name evidence="2" type="ORF">CEXT_71781</name>
</gene>
<evidence type="ECO:0000313" key="3">
    <source>
        <dbReference type="Proteomes" id="UP001054945"/>
    </source>
</evidence>
<name>A0AAV4T9R7_CAEEX</name>
<evidence type="ECO:0000313" key="2">
    <source>
        <dbReference type="EMBL" id="GIY42805.1"/>
    </source>
</evidence>
<dbReference type="Proteomes" id="UP001054945">
    <property type="component" value="Unassembled WGS sequence"/>
</dbReference>
<organism evidence="2 3">
    <name type="scientific">Caerostris extrusa</name>
    <name type="common">Bark spider</name>
    <name type="synonym">Caerostris bankana</name>
    <dbReference type="NCBI Taxonomy" id="172846"/>
    <lineage>
        <taxon>Eukaryota</taxon>
        <taxon>Metazoa</taxon>
        <taxon>Ecdysozoa</taxon>
        <taxon>Arthropoda</taxon>
        <taxon>Chelicerata</taxon>
        <taxon>Arachnida</taxon>
        <taxon>Araneae</taxon>
        <taxon>Araneomorphae</taxon>
        <taxon>Entelegynae</taxon>
        <taxon>Araneoidea</taxon>
        <taxon>Araneidae</taxon>
        <taxon>Caerostris</taxon>
    </lineage>
</organism>
<sequence length="75" mass="9064">MLAKKKELKKGHDGVPGSLLDLLPNNFQEKSKMYRQAEEDEKLHFRNKPKKTTARQRPRDKRRKRKDRIVFQVLY</sequence>
<protein>
    <submittedName>
        <fullName evidence="2">Uncharacterized protein</fullName>
    </submittedName>
</protein>
<reference evidence="2 3" key="1">
    <citation type="submission" date="2021-06" db="EMBL/GenBank/DDBJ databases">
        <title>Caerostris extrusa draft genome.</title>
        <authorList>
            <person name="Kono N."/>
            <person name="Arakawa K."/>
        </authorList>
    </citation>
    <scope>NUCLEOTIDE SEQUENCE [LARGE SCALE GENOMIC DNA]</scope>
</reference>
<dbReference type="EMBL" id="BPLR01010897">
    <property type="protein sequence ID" value="GIY42805.1"/>
    <property type="molecule type" value="Genomic_DNA"/>
</dbReference>
<feature type="compositionally biased region" description="Basic and acidic residues" evidence="1">
    <location>
        <begin position="35"/>
        <end position="44"/>
    </location>
</feature>
<keyword evidence="3" id="KW-1185">Reference proteome</keyword>
<proteinExistence type="predicted"/>
<accession>A0AAV4T9R7</accession>
<feature type="region of interest" description="Disordered" evidence="1">
    <location>
        <begin position="1"/>
        <end position="22"/>
    </location>
</feature>
<comment type="caution">
    <text evidence="2">The sequence shown here is derived from an EMBL/GenBank/DDBJ whole genome shotgun (WGS) entry which is preliminary data.</text>
</comment>
<evidence type="ECO:0000256" key="1">
    <source>
        <dbReference type="SAM" id="MobiDB-lite"/>
    </source>
</evidence>